<accession>A0AAQ2ETH9</accession>
<protein>
    <submittedName>
        <fullName evidence="1">Uncharacterized protein</fullName>
    </submittedName>
</protein>
<dbReference type="AlphaFoldDB" id="A0AAQ2ETH9"/>
<dbReference type="Proteomes" id="UP000305423">
    <property type="component" value="Unassembled WGS sequence"/>
</dbReference>
<proteinExistence type="predicted"/>
<evidence type="ECO:0000313" key="2">
    <source>
        <dbReference type="Proteomes" id="UP000305423"/>
    </source>
</evidence>
<comment type="caution">
    <text evidence="1">The sequence shown here is derived from an EMBL/GenBank/DDBJ whole genome shotgun (WGS) entry which is preliminary data.</text>
</comment>
<dbReference type="RefSeq" id="WP_138527144.1">
    <property type="nucleotide sequence ID" value="NZ_PNED01000109.1"/>
</dbReference>
<reference evidence="2" key="2">
    <citation type="submission" date="2019-06" db="EMBL/GenBank/DDBJ databases">
        <title>Co-occurence of chitin degradation, pigmentation and bioactivity in marine Pseudoalteromonas.</title>
        <authorList>
            <person name="Sonnenschein E.C."/>
            <person name="Bech P.K."/>
        </authorList>
    </citation>
    <scope>NUCLEOTIDE SEQUENCE [LARGE SCALE GENOMIC DNA]</scope>
    <source>
        <strain evidence="2">S1607</strain>
    </source>
</reference>
<evidence type="ECO:0000313" key="1">
    <source>
        <dbReference type="EMBL" id="TMN76058.1"/>
    </source>
</evidence>
<name>A0AAQ2ETH9_PSEO7</name>
<dbReference type="EMBL" id="PNEL01000032">
    <property type="protein sequence ID" value="TMN76058.1"/>
    <property type="molecule type" value="Genomic_DNA"/>
</dbReference>
<reference evidence="1 2" key="1">
    <citation type="submission" date="2017-12" db="EMBL/GenBank/DDBJ databases">
        <authorList>
            <person name="Paulsen S."/>
            <person name="Gram L.K."/>
        </authorList>
    </citation>
    <scope>NUCLEOTIDE SEQUENCE [LARGE SCALE GENOMIC DNA]</scope>
    <source>
        <strain evidence="1 2">S1607</strain>
    </source>
</reference>
<sequence length="71" mass="8422">MKLDSQDKILLKVSLEKELDRINKQLTEHTNDYSGKWNDYKEKVKWDIIANRDKVDSLLKKVNEDNGSLSW</sequence>
<gene>
    <name evidence="1" type="ORF">CWB74_12735</name>
</gene>
<organism evidence="1 2">
    <name type="scientific">Pseudoalteromonas piscicida</name>
    <dbReference type="NCBI Taxonomy" id="43662"/>
    <lineage>
        <taxon>Bacteria</taxon>
        <taxon>Pseudomonadati</taxon>
        <taxon>Pseudomonadota</taxon>
        <taxon>Gammaproteobacteria</taxon>
        <taxon>Alteromonadales</taxon>
        <taxon>Pseudoalteromonadaceae</taxon>
        <taxon>Pseudoalteromonas</taxon>
    </lineage>
</organism>